<accession>A0A6B3RM09</accession>
<protein>
    <submittedName>
        <fullName evidence="1">Glycosyltransferase family 1 protein</fullName>
    </submittedName>
</protein>
<dbReference type="EMBL" id="JAAIKE010000002">
    <property type="protein sequence ID" value="NEX46491.1"/>
    <property type="molecule type" value="Genomic_DNA"/>
</dbReference>
<organism evidence="1 2">
    <name type="scientific">Pseudotabrizicola algicola</name>
    <dbReference type="NCBI Taxonomy" id="2709381"/>
    <lineage>
        <taxon>Bacteria</taxon>
        <taxon>Pseudomonadati</taxon>
        <taxon>Pseudomonadota</taxon>
        <taxon>Alphaproteobacteria</taxon>
        <taxon>Rhodobacterales</taxon>
        <taxon>Paracoccaceae</taxon>
        <taxon>Pseudotabrizicola</taxon>
    </lineage>
</organism>
<dbReference type="Gene3D" id="3.40.50.2000">
    <property type="entry name" value="Glycogen Phosphorylase B"/>
    <property type="match status" value="1"/>
</dbReference>
<evidence type="ECO:0000313" key="2">
    <source>
        <dbReference type="Proteomes" id="UP000481421"/>
    </source>
</evidence>
<sequence length="381" mass="42421">MPQKQPALRPNARARQTIVCFSHLRWGFVHQRPQHLLNHAAASYLVYFVEEPVAGEGPSHFRMQVAESGVIVLTPYIDPAAHQIEEQHKLVQDLHRSIAGDLVVHWFYTPMALQFVQDIPCDLCIYDCMDELSAFRFAPAGLRDLERDLLGRADLVFTGGRSLFEAKRAHHLDVHCFPSSVDVSHFGRARTAIPDPADQAHLPGPRIGFVGVIDERIDLDLIAQAASELPELQFVMLGPTAKIDPASLPHAKNIHWLGSKSYAELPAYMANWQAAWMPFALNDATRFISPTKTPEFLSAGLQVVSTAVPDVVAEYGQKRLVKIAEASSIAADLRASLTSPTPDWKRAVDRSLRQMSWGRTWNAMQGLMASRMTMPKELAHA</sequence>
<dbReference type="GO" id="GO:0016740">
    <property type="term" value="F:transferase activity"/>
    <property type="evidence" value="ECO:0007669"/>
    <property type="project" value="UniProtKB-KW"/>
</dbReference>
<dbReference type="AlphaFoldDB" id="A0A6B3RM09"/>
<gene>
    <name evidence="1" type="ORF">G3572_09745</name>
</gene>
<reference evidence="1 2" key="1">
    <citation type="submission" date="2020-02" db="EMBL/GenBank/DDBJ databases">
        <title>Rhodobacter algicola sp. nov., isolated from microalga culture.</title>
        <authorList>
            <person name="Park C.-Y."/>
        </authorList>
    </citation>
    <scope>NUCLEOTIDE SEQUENCE [LARGE SCALE GENOMIC DNA]</scope>
    <source>
        <strain evidence="1 2">ETT8</strain>
    </source>
</reference>
<keyword evidence="1" id="KW-0808">Transferase</keyword>
<dbReference type="SUPFAM" id="SSF53756">
    <property type="entry name" value="UDP-Glycosyltransferase/glycogen phosphorylase"/>
    <property type="match status" value="1"/>
</dbReference>
<proteinExistence type="predicted"/>
<name>A0A6B3RM09_9RHOB</name>
<dbReference type="Proteomes" id="UP000481421">
    <property type="component" value="Unassembled WGS sequence"/>
</dbReference>
<dbReference type="Pfam" id="PF13692">
    <property type="entry name" value="Glyco_trans_1_4"/>
    <property type="match status" value="1"/>
</dbReference>
<keyword evidence="2" id="KW-1185">Reference proteome</keyword>
<evidence type="ECO:0000313" key="1">
    <source>
        <dbReference type="EMBL" id="NEX46491.1"/>
    </source>
</evidence>
<dbReference type="RefSeq" id="WP_164611187.1">
    <property type="nucleotide sequence ID" value="NZ_JAAIKE010000002.1"/>
</dbReference>
<comment type="caution">
    <text evidence="1">The sequence shown here is derived from an EMBL/GenBank/DDBJ whole genome shotgun (WGS) entry which is preliminary data.</text>
</comment>